<dbReference type="STRING" id="1262914.BN533_01220"/>
<evidence type="ECO:0000313" key="2">
    <source>
        <dbReference type="EMBL" id="CDB46163.1"/>
    </source>
</evidence>
<protein>
    <submittedName>
        <fullName evidence="2">Uncharacterized protein</fullName>
    </submittedName>
</protein>
<dbReference type="AlphaFoldDB" id="R6I7L0"/>
<organism evidence="2">
    <name type="scientific">Phascolarctobacterium faecium</name>
    <dbReference type="NCBI Taxonomy" id="33025"/>
    <lineage>
        <taxon>Bacteria</taxon>
        <taxon>Bacillati</taxon>
        <taxon>Bacillota</taxon>
        <taxon>Negativicutes</taxon>
        <taxon>Acidaminococcales</taxon>
        <taxon>Acidaminococcaceae</taxon>
        <taxon>Phascolarctobacterium</taxon>
    </lineage>
</organism>
<name>R6I7L0_9FIRM</name>
<proteinExistence type="predicted"/>
<accession>R6I7L0</accession>
<dbReference type="EMBL" id="CBDS010000075">
    <property type="protein sequence ID" value="CDB46163.1"/>
    <property type="molecule type" value="Genomic_DNA"/>
</dbReference>
<reference evidence="2" key="1">
    <citation type="submission" date="2012-11" db="EMBL/GenBank/DDBJ databases">
        <title>Dependencies among metagenomic species, viruses, plasmids and units of genetic variation.</title>
        <authorList>
            <person name="Nielsen H.B."/>
            <person name="Almeida M."/>
            <person name="Juncker A.S."/>
            <person name="Rasmussen S."/>
            <person name="Li J."/>
            <person name="Sunagawa S."/>
            <person name="Plichta D."/>
            <person name="Gautier L."/>
            <person name="Le Chatelier E."/>
            <person name="Peletier E."/>
            <person name="Bonde I."/>
            <person name="Nielsen T."/>
            <person name="Manichanh C."/>
            <person name="Arumugam M."/>
            <person name="Batto J."/>
            <person name="Santos M.B.Q.D."/>
            <person name="Blom N."/>
            <person name="Borruel N."/>
            <person name="Burgdorf K.S."/>
            <person name="Boumezbeur F."/>
            <person name="Casellas F."/>
            <person name="Dore J."/>
            <person name="Guarner F."/>
            <person name="Hansen T."/>
            <person name="Hildebrand F."/>
            <person name="Kaas R.S."/>
            <person name="Kennedy S."/>
            <person name="Kristiansen K."/>
            <person name="Kultima J.R."/>
            <person name="Leonard P."/>
            <person name="Levenez F."/>
            <person name="Lund O."/>
            <person name="Moumen B."/>
            <person name="Le Paslier D."/>
            <person name="Pons N."/>
            <person name="Pedersen O."/>
            <person name="Prifti E."/>
            <person name="Qin J."/>
            <person name="Raes J."/>
            <person name="Tap J."/>
            <person name="Tims S."/>
            <person name="Ussery D.W."/>
            <person name="Yamada T."/>
            <person name="MetaHit consortium"/>
            <person name="Renault P."/>
            <person name="Sicheritz-Ponten T."/>
            <person name="Bork P."/>
            <person name="Wang J."/>
            <person name="Brunak S."/>
            <person name="Ehrlich S.D."/>
        </authorList>
    </citation>
    <scope>NUCLEOTIDE SEQUENCE [LARGE SCALE GENOMIC DNA]</scope>
</reference>
<sequence>MDAGGSRGIKPKGEEPGSGLPSGRLFFRDNYI</sequence>
<comment type="caution">
    <text evidence="2">The sequence shown here is derived from an EMBL/GenBank/DDBJ whole genome shotgun (WGS) entry which is preliminary data.</text>
</comment>
<evidence type="ECO:0000256" key="1">
    <source>
        <dbReference type="SAM" id="MobiDB-lite"/>
    </source>
</evidence>
<accession>A0A3G9H9X5</accession>
<feature type="region of interest" description="Disordered" evidence="1">
    <location>
        <begin position="1"/>
        <end position="32"/>
    </location>
</feature>
<dbReference type="HOGENOM" id="CLU_3390730_0_0_9"/>
<gene>
    <name evidence="2" type="ORF">BN533_01220</name>
</gene>